<dbReference type="KEGG" id="api:103309110"/>
<dbReference type="GeneID" id="103309110"/>
<dbReference type="RefSeq" id="XP_008182000.1">
    <property type="nucleotide sequence ID" value="XM_008183778.3"/>
</dbReference>
<dbReference type="OrthoDB" id="6600470at2759"/>
<protein>
    <submittedName>
        <fullName evidence="1">Uncharacterized protein</fullName>
    </submittedName>
</protein>
<keyword evidence="2" id="KW-1185">Reference proteome</keyword>
<organism evidence="1 2">
    <name type="scientific">Acyrthosiphon pisum</name>
    <name type="common">Pea aphid</name>
    <dbReference type="NCBI Taxonomy" id="7029"/>
    <lineage>
        <taxon>Eukaryota</taxon>
        <taxon>Metazoa</taxon>
        <taxon>Ecdysozoa</taxon>
        <taxon>Arthropoda</taxon>
        <taxon>Hexapoda</taxon>
        <taxon>Insecta</taxon>
        <taxon>Pterygota</taxon>
        <taxon>Neoptera</taxon>
        <taxon>Paraneoptera</taxon>
        <taxon>Hemiptera</taxon>
        <taxon>Sternorrhyncha</taxon>
        <taxon>Aphidomorpha</taxon>
        <taxon>Aphidoidea</taxon>
        <taxon>Aphididae</taxon>
        <taxon>Macrosiphini</taxon>
        <taxon>Acyrthosiphon</taxon>
    </lineage>
</organism>
<reference evidence="2" key="1">
    <citation type="submission" date="2010-06" db="EMBL/GenBank/DDBJ databases">
        <authorList>
            <person name="Jiang H."/>
            <person name="Abraham K."/>
            <person name="Ali S."/>
            <person name="Alsbrooks S.L."/>
            <person name="Anim B.N."/>
            <person name="Anosike U.S."/>
            <person name="Attaway T."/>
            <person name="Bandaranaike D.P."/>
            <person name="Battles P.K."/>
            <person name="Bell S.N."/>
            <person name="Bell A.V."/>
            <person name="Beltran B."/>
            <person name="Bickham C."/>
            <person name="Bustamante Y."/>
            <person name="Caleb T."/>
            <person name="Canada A."/>
            <person name="Cardenas V."/>
            <person name="Carter K."/>
            <person name="Chacko J."/>
            <person name="Chandrabose M.N."/>
            <person name="Chavez D."/>
            <person name="Chavez A."/>
            <person name="Chen L."/>
            <person name="Chu H.-S."/>
            <person name="Claassen K.J."/>
            <person name="Cockrell R."/>
            <person name="Collins M."/>
            <person name="Cooper J.A."/>
            <person name="Cree A."/>
            <person name="Curry S.M."/>
            <person name="Da Y."/>
            <person name="Dao M.D."/>
            <person name="Das B."/>
            <person name="Davila M.-L."/>
            <person name="Davy-Carroll L."/>
            <person name="Denson S."/>
            <person name="Dinh H."/>
            <person name="Ebong V.E."/>
            <person name="Edwards J.R."/>
            <person name="Egan A."/>
            <person name="El-Daye J."/>
            <person name="Escobedo L."/>
            <person name="Fernandez S."/>
            <person name="Fernando P.R."/>
            <person name="Flagg N."/>
            <person name="Forbes L.D."/>
            <person name="Fowler R.G."/>
            <person name="Fu Q."/>
            <person name="Gabisi R.A."/>
            <person name="Ganer J."/>
            <person name="Garbino Pronczuk A."/>
            <person name="Garcia R.M."/>
            <person name="Garner T."/>
            <person name="Garrett T.E."/>
            <person name="Gonzalez D.A."/>
            <person name="Hamid H."/>
            <person name="Hawkins E.S."/>
            <person name="Hirani K."/>
            <person name="Hogues M.E."/>
            <person name="Hollins B."/>
            <person name="Hsiao C.-H."/>
            <person name="Jabil R."/>
            <person name="James M.L."/>
            <person name="Jhangiani S.N."/>
            <person name="Johnson B."/>
            <person name="Johnson Q."/>
            <person name="Joshi V."/>
            <person name="Kalu J.B."/>
            <person name="Kam C."/>
            <person name="Kashfia A."/>
            <person name="Keebler J."/>
            <person name="Kisamo H."/>
            <person name="Kovar C.L."/>
            <person name="Lago L.A."/>
            <person name="Lai C.-Y."/>
            <person name="Laidlaw J."/>
            <person name="Lara F."/>
            <person name="Le T.-K."/>
            <person name="Lee S.L."/>
            <person name="Legall F.H."/>
            <person name="Lemon S.J."/>
            <person name="Lewis L.R."/>
            <person name="Li B."/>
            <person name="Liu Y."/>
            <person name="Liu Y.-S."/>
            <person name="Lopez J."/>
            <person name="Lozado R.J."/>
            <person name="Lu J."/>
            <person name="Madu R.C."/>
            <person name="Maheshwari M."/>
            <person name="Maheshwari R."/>
            <person name="Malloy K."/>
            <person name="Martinez E."/>
            <person name="Mathew T."/>
            <person name="Mercado I.C."/>
            <person name="Mercado C."/>
            <person name="Meyer B."/>
            <person name="Montgomery K."/>
            <person name="Morgan M.B."/>
            <person name="Munidasa M."/>
            <person name="Nazareth L.V."/>
            <person name="Nelson J."/>
            <person name="Ng B.M."/>
            <person name="Nguyen N.B."/>
            <person name="Nguyen P.Q."/>
            <person name="Nguyen T."/>
            <person name="Obregon M."/>
            <person name="Okwuonu G.O."/>
            <person name="Onwere C.G."/>
            <person name="Orozco G."/>
            <person name="Parra A."/>
            <person name="Patel S."/>
            <person name="Patil S."/>
            <person name="Perez A."/>
            <person name="Perez Y."/>
            <person name="Pham C."/>
            <person name="Primus E.L."/>
            <person name="Pu L.-L."/>
            <person name="Puazo M."/>
            <person name="Qin X."/>
            <person name="Quiroz J.B."/>
            <person name="Reese J."/>
            <person name="Richards S."/>
            <person name="Rives C.M."/>
            <person name="Robberts R."/>
            <person name="Ruiz S.J."/>
            <person name="Ruiz M.J."/>
            <person name="Santibanez J."/>
            <person name="Schneider B.W."/>
            <person name="Sisson I."/>
            <person name="Smith M."/>
            <person name="Sodergren E."/>
            <person name="Song X.-Z."/>
            <person name="Song B.B."/>
            <person name="Summersgill H."/>
            <person name="Thelus R."/>
            <person name="Thornton R.D."/>
            <person name="Trejos Z.Y."/>
            <person name="Usmani K."/>
            <person name="Vattathil S."/>
            <person name="Villasana D."/>
            <person name="Walker D.L."/>
            <person name="Wang S."/>
            <person name="Wang K."/>
            <person name="White C.S."/>
            <person name="Williams A.C."/>
            <person name="Williamson J."/>
            <person name="Wilson K."/>
            <person name="Woghiren I.O."/>
            <person name="Woodworth J.R."/>
            <person name="Worley K.C."/>
            <person name="Wright R.A."/>
            <person name="Wu W."/>
            <person name="Young L."/>
            <person name="Zhang L."/>
            <person name="Zhang J."/>
            <person name="Zhu Y."/>
            <person name="Muzny D.M."/>
            <person name="Weinstock G."/>
            <person name="Gibbs R.A."/>
        </authorList>
    </citation>
    <scope>NUCLEOTIDE SEQUENCE [LARGE SCALE GENOMIC DNA]</scope>
    <source>
        <strain evidence="2">LSR1</strain>
    </source>
</reference>
<evidence type="ECO:0000313" key="2">
    <source>
        <dbReference type="Proteomes" id="UP000007819"/>
    </source>
</evidence>
<dbReference type="EnsemblMetazoa" id="XM_008183778.3">
    <property type="protein sequence ID" value="XP_008182000.1"/>
    <property type="gene ID" value="LOC103309110"/>
</dbReference>
<name>A0A8R2B514_ACYPI</name>
<reference evidence="1" key="2">
    <citation type="submission" date="2022-06" db="UniProtKB">
        <authorList>
            <consortium name="EnsemblMetazoa"/>
        </authorList>
    </citation>
    <scope>IDENTIFICATION</scope>
</reference>
<accession>A0A8R2B514</accession>
<dbReference type="AlphaFoldDB" id="A0A8R2B514"/>
<dbReference type="Proteomes" id="UP000007819">
    <property type="component" value="Chromosome A1"/>
</dbReference>
<proteinExistence type="predicted"/>
<sequence>MSYTNNKYKIKGIVKNLECLEERNFTNDQCLAEQYKLIECLQKEYFLAKEQGNEVTEANLANKDKKLQDMIKKHNLQHIIDENEALDIMAIDYEETIVQHLQSIDNLMKKTICVDDINKALTNTKVELTAVLRQQILKNNTDKIGRLGIYYN</sequence>
<evidence type="ECO:0000313" key="1">
    <source>
        <dbReference type="EnsemblMetazoa" id="XP_008182000.1"/>
    </source>
</evidence>